<comment type="caution">
    <text evidence="1">The sequence shown here is derived from an EMBL/GenBank/DDBJ whole genome shotgun (WGS) entry which is preliminary data.</text>
</comment>
<keyword evidence="2" id="KW-1185">Reference proteome</keyword>
<reference evidence="2" key="1">
    <citation type="submission" date="2023-07" db="EMBL/GenBank/DDBJ databases">
        <title>Duganella aceri sp. nov., isolated from tree sap.</title>
        <authorList>
            <person name="Kim I.S."/>
        </authorList>
    </citation>
    <scope>NUCLEOTIDE SEQUENCE [LARGE SCALE GENOMIC DNA]</scope>
    <source>
        <strain evidence="2">SAP-35</strain>
    </source>
</reference>
<gene>
    <name evidence="1" type="ORF">GW587_21025</name>
</gene>
<dbReference type="RefSeq" id="WP_166106578.1">
    <property type="nucleotide sequence ID" value="NZ_JAADJT010000010.1"/>
</dbReference>
<proteinExistence type="predicted"/>
<sequence>MDAIAKAAAGDLAQLAHDAAGSLKHSDAAGLAQPFAAIVLGEVAAADRLAPFMSAADPFILPSVTRWASNSWGIDTTCEAS</sequence>
<evidence type="ECO:0000313" key="1">
    <source>
        <dbReference type="EMBL" id="NGZ86732.1"/>
    </source>
</evidence>
<protein>
    <submittedName>
        <fullName evidence="1">Uncharacterized protein</fullName>
    </submittedName>
</protein>
<dbReference type="Proteomes" id="UP000666369">
    <property type="component" value="Unassembled WGS sequence"/>
</dbReference>
<dbReference type="EMBL" id="JAADJT010000010">
    <property type="protein sequence ID" value="NGZ86732.1"/>
    <property type="molecule type" value="Genomic_DNA"/>
</dbReference>
<evidence type="ECO:0000313" key="2">
    <source>
        <dbReference type="Proteomes" id="UP000666369"/>
    </source>
</evidence>
<accession>A0ABX0FQJ7</accession>
<name>A0ABX0FQJ7_9BURK</name>
<organism evidence="1 2">
    <name type="scientific">Duganella aceris</name>
    <dbReference type="NCBI Taxonomy" id="2703883"/>
    <lineage>
        <taxon>Bacteria</taxon>
        <taxon>Pseudomonadati</taxon>
        <taxon>Pseudomonadota</taxon>
        <taxon>Betaproteobacteria</taxon>
        <taxon>Burkholderiales</taxon>
        <taxon>Oxalobacteraceae</taxon>
        <taxon>Telluria group</taxon>
        <taxon>Duganella</taxon>
    </lineage>
</organism>